<dbReference type="Proteomes" id="UP001470230">
    <property type="component" value="Unassembled WGS sequence"/>
</dbReference>
<name>A0ABR2KUQ3_9EUKA</name>
<dbReference type="EMBL" id="JAPFFF010000003">
    <property type="protein sequence ID" value="KAK8894865.1"/>
    <property type="molecule type" value="Genomic_DNA"/>
</dbReference>
<proteinExistence type="predicted"/>
<organism evidence="1 2">
    <name type="scientific">Tritrichomonas musculus</name>
    <dbReference type="NCBI Taxonomy" id="1915356"/>
    <lineage>
        <taxon>Eukaryota</taxon>
        <taxon>Metamonada</taxon>
        <taxon>Parabasalia</taxon>
        <taxon>Tritrichomonadida</taxon>
        <taxon>Tritrichomonadidae</taxon>
        <taxon>Tritrichomonas</taxon>
    </lineage>
</organism>
<sequence length="469" mass="54980">MSSIISYTMPQENLQEGASASRLNNSLENSEELNDGYFFISNSEFEEIKKMENNVKTLLLMEFLSSGTFNSCSKISSIIIISMQYLVEKQQIEPSIDAITKSFQEYNYFVCVKEIIALLKDLIVDFIQNENIIMVHKCMNLNNIIFKKIVKKNDSISQSFLMELIQSEIPKILLKCDFKLNEIACSIWYLFKTQFNKYNPIKIYDDDDFMLIYKKSIDVLNFYSIHLQSFELPPNHKTHVEKNLKYLFKCISFCPHDFNLDCILIDIIISFSSNCHSFQIREISLKTAIKRNIKSQNLSRISFDQIQILIKEEKERKINHVSNRFFLSCLEYLCTTFDIWFKEKLDSNNLESILKMIEFIVDCKGFDFVNSALLIVERIFNKTHSINMKLIESLINHIDDSEIGKLCLITSFMSTEYMSLEQFIQALKMFNEVSPLLDDLYQSDLSDQMSRWIIESIQLSLSKYFNDSE</sequence>
<reference evidence="1 2" key="1">
    <citation type="submission" date="2024-04" db="EMBL/GenBank/DDBJ databases">
        <title>Tritrichomonas musculus Genome.</title>
        <authorList>
            <person name="Alves-Ferreira E."/>
            <person name="Grigg M."/>
            <person name="Lorenzi H."/>
            <person name="Galac M."/>
        </authorList>
    </citation>
    <scope>NUCLEOTIDE SEQUENCE [LARGE SCALE GENOMIC DNA]</scope>
    <source>
        <strain evidence="1 2">EAF2021</strain>
    </source>
</reference>
<keyword evidence="2" id="KW-1185">Reference proteome</keyword>
<gene>
    <name evidence="1" type="ORF">M9Y10_023305</name>
</gene>
<protein>
    <submittedName>
        <fullName evidence="1">Uncharacterized protein</fullName>
    </submittedName>
</protein>
<evidence type="ECO:0000313" key="1">
    <source>
        <dbReference type="EMBL" id="KAK8894865.1"/>
    </source>
</evidence>
<comment type="caution">
    <text evidence="1">The sequence shown here is derived from an EMBL/GenBank/DDBJ whole genome shotgun (WGS) entry which is preliminary data.</text>
</comment>
<accession>A0ABR2KUQ3</accession>
<evidence type="ECO:0000313" key="2">
    <source>
        <dbReference type="Proteomes" id="UP001470230"/>
    </source>
</evidence>